<keyword evidence="1" id="KW-0812">Transmembrane</keyword>
<sequence>MDWYQIVLETIDMRSFSNLWFWIALAVTWSSASHWVIGVPFDMVGRARRHGGQAARDLEDVVRINVNRLLYIAEETGLWAVAIGSALLSALAVSGFVYRIELSQALFLLAFPMSLVGLLSVATAARIRGEALYGPDLWKKLSSHRFWIQVIGMLSIFVTALWGMFQNMSYTALGG</sequence>
<dbReference type="Proteomes" id="UP000198994">
    <property type="component" value="Unassembled WGS sequence"/>
</dbReference>
<dbReference type="OrthoDB" id="7847071at2"/>
<dbReference type="AlphaFoldDB" id="A0A1G7GNS8"/>
<name>A0A1G7GNS8_9RHOB</name>
<keyword evidence="1" id="KW-1133">Transmembrane helix</keyword>
<reference evidence="3" key="1">
    <citation type="submission" date="2016-10" db="EMBL/GenBank/DDBJ databases">
        <authorList>
            <person name="Varghese N."/>
            <person name="Submissions S."/>
        </authorList>
    </citation>
    <scope>NUCLEOTIDE SEQUENCE [LARGE SCALE GENOMIC DNA]</scope>
    <source>
        <strain evidence="3">DSM 10146</strain>
    </source>
</reference>
<keyword evidence="3" id="KW-1185">Reference proteome</keyword>
<feature type="transmembrane region" description="Helical" evidence="1">
    <location>
        <begin position="20"/>
        <end position="41"/>
    </location>
</feature>
<proteinExistence type="predicted"/>
<dbReference type="RefSeq" id="WP_089960582.1">
    <property type="nucleotide sequence ID" value="NZ_FNAV01000009.1"/>
</dbReference>
<feature type="transmembrane region" description="Helical" evidence="1">
    <location>
        <begin position="78"/>
        <end position="98"/>
    </location>
</feature>
<organism evidence="2 3">
    <name type="scientific">Salipiger thiooxidans</name>
    <dbReference type="NCBI Taxonomy" id="282683"/>
    <lineage>
        <taxon>Bacteria</taxon>
        <taxon>Pseudomonadati</taxon>
        <taxon>Pseudomonadota</taxon>
        <taxon>Alphaproteobacteria</taxon>
        <taxon>Rhodobacterales</taxon>
        <taxon>Roseobacteraceae</taxon>
        <taxon>Salipiger</taxon>
    </lineage>
</organism>
<evidence type="ECO:0008006" key="4">
    <source>
        <dbReference type="Google" id="ProtNLM"/>
    </source>
</evidence>
<evidence type="ECO:0000313" key="2">
    <source>
        <dbReference type="EMBL" id="SDE89805.1"/>
    </source>
</evidence>
<dbReference type="STRING" id="282683.SAMN04488105_109117"/>
<dbReference type="EMBL" id="FNAV01000009">
    <property type="protein sequence ID" value="SDE89805.1"/>
    <property type="molecule type" value="Genomic_DNA"/>
</dbReference>
<accession>A0A1G7GNS8</accession>
<gene>
    <name evidence="2" type="ORF">SAMN04488105_109117</name>
</gene>
<feature type="transmembrane region" description="Helical" evidence="1">
    <location>
        <begin position="146"/>
        <end position="165"/>
    </location>
</feature>
<evidence type="ECO:0000256" key="1">
    <source>
        <dbReference type="SAM" id="Phobius"/>
    </source>
</evidence>
<feature type="transmembrane region" description="Helical" evidence="1">
    <location>
        <begin position="104"/>
        <end position="125"/>
    </location>
</feature>
<keyword evidence="1" id="KW-0472">Membrane</keyword>
<protein>
    <recommendedName>
        <fullName evidence="4">Component of SufBCD complex</fullName>
    </recommendedName>
</protein>
<evidence type="ECO:0000313" key="3">
    <source>
        <dbReference type="Proteomes" id="UP000198994"/>
    </source>
</evidence>